<comment type="function">
    <text evidence="4">Dirigent proteins impart stereoselectivity on the phenoxy radical-coupling reaction, yielding optically active lignans from two molecules of coniferyl alcohol in the biosynthesis of lignans, flavonolignans, and alkaloids and thus plays a central role in plant secondary metabolism.</text>
</comment>
<dbReference type="GO" id="GO:0048046">
    <property type="term" value="C:apoplast"/>
    <property type="evidence" value="ECO:0007669"/>
    <property type="project" value="UniProtKB-SubCell"/>
</dbReference>
<reference evidence="6" key="1">
    <citation type="journal article" date="2017" name="Nat. Commun.">
        <title>The asparagus genome sheds light on the origin and evolution of a young Y chromosome.</title>
        <authorList>
            <person name="Harkess A."/>
            <person name="Zhou J."/>
            <person name="Xu C."/>
            <person name="Bowers J.E."/>
            <person name="Van der Hulst R."/>
            <person name="Ayyampalayam S."/>
            <person name="Mercati F."/>
            <person name="Riccardi P."/>
            <person name="McKain M.R."/>
            <person name="Kakrana A."/>
            <person name="Tang H."/>
            <person name="Ray J."/>
            <person name="Groenendijk J."/>
            <person name="Arikit S."/>
            <person name="Mathioni S.M."/>
            <person name="Nakano M."/>
            <person name="Shan H."/>
            <person name="Telgmann-Rauber A."/>
            <person name="Kanno A."/>
            <person name="Yue Z."/>
            <person name="Chen H."/>
            <person name="Li W."/>
            <person name="Chen Y."/>
            <person name="Xu X."/>
            <person name="Zhang Y."/>
            <person name="Luo S."/>
            <person name="Chen H."/>
            <person name="Gao J."/>
            <person name="Mao Z."/>
            <person name="Pires J.C."/>
            <person name="Luo M."/>
            <person name="Kudrna D."/>
            <person name="Wing R.A."/>
            <person name="Meyers B.C."/>
            <person name="Yi K."/>
            <person name="Kong H."/>
            <person name="Lavrijsen P."/>
            <person name="Sunseri F."/>
            <person name="Falavigna A."/>
            <person name="Ye Y."/>
            <person name="Leebens-Mack J.H."/>
            <person name="Chen G."/>
        </authorList>
    </citation>
    <scope>NUCLEOTIDE SEQUENCE [LARGE SCALE GENOMIC DNA]</scope>
    <source>
        <strain evidence="6">cv. DH0086</strain>
    </source>
</reference>
<protein>
    <recommendedName>
        <fullName evidence="4">Dirigent protein</fullName>
    </recommendedName>
</protein>
<dbReference type="InterPro" id="IPR004265">
    <property type="entry name" value="Dirigent"/>
</dbReference>
<organism evidence="5 6">
    <name type="scientific">Asparagus officinalis</name>
    <name type="common">Garden asparagus</name>
    <dbReference type="NCBI Taxonomy" id="4686"/>
    <lineage>
        <taxon>Eukaryota</taxon>
        <taxon>Viridiplantae</taxon>
        <taxon>Streptophyta</taxon>
        <taxon>Embryophyta</taxon>
        <taxon>Tracheophyta</taxon>
        <taxon>Spermatophyta</taxon>
        <taxon>Magnoliopsida</taxon>
        <taxon>Liliopsida</taxon>
        <taxon>Asparagales</taxon>
        <taxon>Asparagaceae</taxon>
        <taxon>Asparagoideae</taxon>
        <taxon>Asparagus</taxon>
    </lineage>
</organism>
<dbReference type="Proteomes" id="UP000243459">
    <property type="component" value="Chromosome 2"/>
</dbReference>
<keyword evidence="4" id="KW-0732">Signal</keyword>
<sequence length="184" mass="20197">MAKSLFVLLLLFLLLLNVDCKLATAIKTSPRPFKTHLTQKLSHLHFYYQEVVSGPKPTAIPVTKPLDNTTLFGMITVIDNRLTQGPSPNSTELGRAQGMHAGSAQGEAGLLMAMNLYFTEGKYNGSVLTILGRNPVMHPVREMPVVGGSGLFRFATGFALVKTYFFDSEKGDAVVEYNVTVMHY</sequence>
<dbReference type="Pfam" id="PF03018">
    <property type="entry name" value="Dirigent"/>
    <property type="match status" value="1"/>
</dbReference>
<dbReference type="Gene3D" id="2.40.480.10">
    <property type="entry name" value="Allene oxide cyclase-like"/>
    <property type="match status" value="1"/>
</dbReference>
<dbReference type="PANTHER" id="PTHR21495">
    <property type="entry name" value="NUCLEOPORIN-RELATED"/>
    <property type="match status" value="1"/>
</dbReference>
<keyword evidence="6" id="KW-1185">Reference proteome</keyword>
<evidence type="ECO:0000313" key="6">
    <source>
        <dbReference type="Proteomes" id="UP000243459"/>
    </source>
</evidence>
<name>A0A5P1FGG3_ASPOF</name>
<evidence type="ECO:0000256" key="2">
    <source>
        <dbReference type="ARBA" id="ARBA00011738"/>
    </source>
</evidence>
<comment type="similarity">
    <text evidence="1 4">Belongs to the plant dirigent protein family.</text>
</comment>
<dbReference type="OMA" id="ARTHSWE"/>
<dbReference type="InterPro" id="IPR044859">
    <property type="entry name" value="Allene_oxi_cyc_Dirigent"/>
</dbReference>
<dbReference type="Gramene" id="ONK77465">
    <property type="protein sequence ID" value="ONK77465"/>
    <property type="gene ID" value="A4U43_C02F6800"/>
</dbReference>
<proteinExistence type="inferred from homology"/>
<evidence type="ECO:0000256" key="3">
    <source>
        <dbReference type="ARBA" id="ARBA00022525"/>
    </source>
</evidence>
<evidence type="ECO:0000256" key="4">
    <source>
        <dbReference type="RuleBase" id="RU363099"/>
    </source>
</evidence>
<keyword evidence="3 4" id="KW-0964">Secreted</keyword>
<accession>A0A5P1FGG3</accession>
<gene>
    <name evidence="5" type="ORF">A4U43_C02F6800</name>
</gene>
<feature type="signal peptide" evidence="4">
    <location>
        <begin position="1"/>
        <end position="25"/>
    </location>
</feature>
<comment type="subunit">
    <text evidence="2 4">Homodimer.</text>
</comment>
<dbReference type="GO" id="GO:0009699">
    <property type="term" value="P:phenylpropanoid biosynthetic process"/>
    <property type="evidence" value="ECO:0007669"/>
    <property type="project" value="UniProtKB-ARBA"/>
</dbReference>
<feature type="chain" id="PRO_5024469010" description="Dirigent protein" evidence="4">
    <location>
        <begin position="26"/>
        <end position="184"/>
    </location>
</feature>
<evidence type="ECO:0000256" key="1">
    <source>
        <dbReference type="ARBA" id="ARBA00010746"/>
    </source>
</evidence>
<dbReference type="AlphaFoldDB" id="A0A5P1FGG3"/>
<keyword evidence="4" id="KW-0052">Apoplast</keyword>
<dbReference type="EMBL" id="CM007382">
    <property type="protein sequence ID" value="ONK77465.1"/>
    <property type="molecule type" value="Genomic_DNA"/>
</dbReference>
<comment type="subcellular location">
    <subcellularLocation>
        <location evidence="4">Secreted</location>
        <location evidence="4">Extracellular space</location>
        <location evidence="4">Apoplast</location>
    </subcellularLocation>
</comment>
<evidence type="ECO:0000313" key="5">
    <source>
        <dbReference type="EMBL" id="ONK77465.1"/>
    </source>
</evidence>